<reference evidence="1 2" key="1">
    <citation type="submission" date="2019-03" db="EMBL/GenBank/DDBJ databases">
        <title>Novel species of Flavobacterium.</title>
        <authorList>
            <person name="Liu Q."/>
            <person name="Xin Y.-H."/>
        </authorList>
    </citation>
    <scope>NUCLEOTIDE SEQUENCE [LARGE SCALE GENOMIC DNA]</scope>
    <source>
        <strain evidence="1 2">LB2P22</strain>
    </source>
</reference>
<proteinExistence type="predicted"/>
<sequence length="173" mass="19881">MIRREHMFFWIVIIILMGGNPMSAQEGTGEKEYALKADFLYRFVDYVYWKNYSKKQTFKIAVLEESLITTSLLDITKNKKIEVKEYKNLNELGFCNILFIPYNCTIPIETILSKFSGKPVLIVTEQNGYGKKGTHVNFVTVDNKLKFEVNLKAINKSGIGISSFLLKHAIIVQ</sequence>
<accession>A0ABY2DZL7</accession>
<organism evidence="1 2">
    <name type="scientific">Flavobacterium ranwuense</name>
    <dbReference type="NCBI Taxonomy" id="2541725"/>
    <lineage>
        <taxon>Bacteria</taxon>
        <taxon>Pseudomonadati</taxon>
        <taxon>Bacteroidota</taxon>
        <taxon>Flavobacteriia</taxon>
        <taxon>Flavobacteriales</taxon>
        <taxon>Flavobacteriaceae</taxon>
        <taxon>Flavobacterium</taxon>
    </lineage>
</organism>
<gene>
    <name evidence="1" type="ORF">E0I61_01690</name>
</gene>
<comment type="caution">
    <text evidence="1">The sequence shown here is derived from an EMBL/GenBank/DDBJ whole genome shotgun (WGS) entry which is preliminary data.</text>
</comment>
<dbReference type="EMBL" id="SMLH01000001">
    <property type="protein sequence ID" value="TDE31436.1"/>
    <property type="molecule type" value="Genomic_DNA"/>
</dbReference>
<name>A0ABY2DZL7_9FLAO</name>
<dbReference type="RefSeq" id="WP_131990949.1">
    <property type="nucleotide sequence ID" value="NZ_SMLH01000001.1"/>
</dbReference>
<evidence type="ECO:0000313" key="2">
    <source>
        <dbReference type="Proteomes" id="UP000294685"/>
    </source>
</evidence>
<evidence type="ECO:0000313" key="1">
    <source>
        <dbReference type="EMBL" id="TDE31436.1"/>
    </source>
</evidence>
<protein>
    <submittedName>
        <fullName evidence="1">YfiR family protein</fullName>
    </submittedName>
</protein>
<dbReference type="Pfam" id="PF13689">
    <property type="entry name" value="DUF4154"/>
    <property type="match status" value="1"/>
</dbReference>
<keyword evidence="2" id="KW-1185">Reference proteome</keyword>
<dbReference type="Proteomes" id="UP000294685">
    <property type="component" value="Unassembled WGS sequence"/>
</dbReference>
<dbReference type="InterPro" id="IPR025293">
    <property type="entry name" value="YfiR/HmsC-like"/>
</dbReference>